<keyword evidence="1" id="KW-0472">Membrane</keyword>
<protein>
    <recommendedName>
        <fullName evidence="4">Fenitrothion hydrolase</fullName>
    </recommendedName>
</protein>
<feature type="transmembrane region" description="Helical" evidence="1">
    <location>
        <begin position="306"/>
        <end position="325"/>
    </location>
</feature>
<feature type="transmembrane region" description="Helical" evidence="1">
    <location>
        <begin position="261"/>
        <end position="286"/>
    </location>
</feature>
<feature type="transmembrane region" description="Helical" evidence="1">
    <location>
        <begin position="187"/>
        <end position="206"/>
    </location>
</feature>
<gene>
    <name evidence="2" type="ORF">GCM10011452_13670</name>
</gene>
<feature type="transmembrane region" description="Helical" evidence="1">
    <location>
        <begin position="42"/>
        <end position="61"/>
    </location>
</feature>
<dbReference type="RefSeq" id="WP_189633085.1">
    <property type="nucleotide sequence ID" value="NZ_BMYQ01000002.1"/>
</dbReference>
<dbReference type="EMBL" id="BMYQ01000002">
    <property type="protein sequence ID" value="GGW26619.1"/>
    <property type="molecule type" value="Genomic_DNA"/>
</dbReference>
<dbReference type="Proteomes" id="UP000628984">
    <property type="component" value="Unassembled WGS sequence"/>
</dbReference>
<keyword evidence="1" id="KW-0812">Transmembrane</keyword>
<dbReference type="AlphaFoldDB" id="A0A918IQ81"/>
<feature type="transmembrane region" description="Helical" evidence="1">
    <location>
        <begin position="82"/>
        <end position="102"/>
    </location>
</feature>
<proteinExistence type="predicted"/>
<accession>A0A918IQ81</accession>
<evidence type="ECO:0000313" key="3">
    <source>
        <dbReference type="Proteomes" id="UP000628984"/>
    </source>
</evidence>
<keyword evidence="3" id="KW-1185">Reference proteome</keyword>
<evidence type="ECO:0008006" key="4">
    <source>
        <dbReference type="Google" id="ProtNLM"/>
    </source>
</evidence>
<dbReference type="PROSITE" id="PS51257">
    <property type="entry name" value="PROKAR_LIPOPROTEIN"/>
    <property type="match status" value="1"/>
</dbReference>
<evidence type="ECO:0000256" key="1">
    <source>
        <dbReference type="SAM" id="Phobius"/>
    </source>
</evidence>
<feature type="transmembrane region" description="Helical" evidence="1">
    <location>
        <begin position="337"/>
        <end position="357"/>
    </location>
</feature>
<comment type="caution">
    <text evidence="2">The sequence shown here is derived from an EMBL/GenBank/DDBJ whole genome shotgun (WGS) entry which is preliminary data.</text>
</comment>
<feature type="transmembrane region" description="Helical" evidence="1">
    <location>
        <begin position="162"/>
        <end position="181"/>
    </location>
</feature>
<feature type="transmembrane region" description="Helical" evidence="1">
    <location>
        <begin position="405"/>
        <end position="428"/>
    </location>
</feature>
<keyword evidence="1" id="KW-1133">Transmembrane helix</keyword>
<feature type="transmembrane region" description="Helical" evidence="1">
    <location>
        <begin position="108"/>
        <end position="129"/>
    </location>
</feature>
<reference evidence="2" key="2">
    <citation type="submission" date="2020-09" db="EMBL/GenBank/DDBJ databases">
        <authorList>
            <person name="Sun Q."/>
            <person name="Kim S."/>
        </authorList>
    </citation>
    <scope>NUCLEOTIDE SEQUENCE</scope>
    <source>
        <strain evidence="2">KCTC 23714</strain>
    </source>
</reference>
<sequence>MRPGGALPRRMALAALAAAQPGGVLACALPPSIILTLPTGHYLAGAGATVALTAVFAAASHRLPAFRTHVLWRGRQWLPGMLTSYLGLVLMIGLLFLGFHGARDPMHNLLTLVFWTGVWVVLPLASILLGDLWRGLNPWTAAVRLVRHVLGWQGQIGLARSGYWPAVLGLFAFTWFQLVSLHPDDPLTLAQVISAYWLVIFLLGVAEGEDWVRQGEFLTVYLTFLSRIAPIWRRDQGGRVTLCAGLPGAQIVAMPPLPPSAIAFLTLALAALTFDGLIETFFWMSLIGENPLEFTGRSAVQGVNTLGLLAAWALTAGSILGALALGKRMGRVAGPFWTLAGPAMLAFLAIAAGYHAAHYLMTLLTAGQYALAALNDPFFRGDALLGLEPFYISMGFLTDRGFMTALWNTQFALILGAHLLALLLALRLSAQDAPVSARPMAHLPMTVLMIGYTVLGLWILSSPRGA</sequence>
<feature type="transmembrane region" description="Helical" evidence="1">
    <location>
        <begin position="440"/>
        <end position="460"/>
    </location>
</feature>
<name>A0A918IQ81_9RHOB</name>
<reference evidence="2" key="1">
    <citation type="journal article" date="2014" name="Int. J. Syst. Evol. Microbiol.">
        <title>Complete genome sequence of Corynebacterium casei LMG S-19264T (=DSM 44701T), isolated from a smear-ripened cheese.</title>
        <authorList>
            <consortium name="US DOE Joint Genome Institute (JGI-PGF)"/>
            <person name="Walter F."/>
            <person name="Albersmeier A."/>
            <person name="Kalinowski J."/>
            <person name="Ruckert C."/>
        </authorList>
    </citation>
    <scope>NUCLEOTIDE SEQUENCE</scope>
    <source>
        <strain evidence="2">KCTC 23714</strain>
    </source>
</reference>
<organism evidence="2 3">
    <name type="scientific">Gemmobacter lanyuensis</name>
    <dbReference type="NCBI Taxonomy" id="1054497"/>
    <lineage>
        <taxon>Bacteria</taxon>
        <taxon>Pseudomonadati</taxon>
        <taxon>Pseudomonadota</taxon>
        <taxon>Alphaproteobacteria</taxon>
        <taxon>Rhodobacterales</taxon>
        <taxon>Paracoccaceae</taxon>
        <taxon>Gemmobacter</taxon>
    </lineage>
</organism>
<evidence type="ECO:0000313" key="2">
    <source>
        <dbReference type="EMBL" id="GGW26619.1"/>
    </source>
</evidence>